<keyword evidence="1" id="KW-1133">Transmembrane helix</keyword>
<dbReference type="AlphaFoldDB" id="A0A9W6IKA7"/>
<feature type="transmembrane region" description="Helical" evidence="1">
    <location>
        <begin position="872"/>
        <end position="890"/>
    </location>
</feature>
<dbReference type="PANTHER" id="PTHR32063:SF0">
    <property type="entry name" value="SWARMING MOTILITY PROTEIN SWRC"/>
    <property type="match status" value="1"/>
</dbReference>
<dbReference type="RefSeq" id="WP_271186236.1">
    <property type="nucleotide sequence ID" value="NZ_BSFE01000003.1"/>
</dbReference>
<feature type="transmembrane region" description="Helical" evidence="1">
    <location>
        <begin position="455"/>
        <end position="479"/>
    </location>
</feature>
<dbReference type="Gene3D" id="3.30.70.1320">
    <property type="entry name" value="Multidrug efflux transporter AcrB pore domain like"/>
    <property type="match status" value="1"/>
</dbReference>
<dbReference type="InterPro" id="IPR027463">
    <property type="entry name" value="AcrB_DN_DC_subdom"/>
</dbReference>
<name>A0A9W6IKA7_9PROT</name>
<proteinExistence type="predicted"/>
<dbReference type="SUPFAM" id="SSF82866">
    <property type="entry name" value="Multidrug efflux transporter AcrB transmembrane domain"/>
    <property type="match status" value="2"/>
</dbReference>
<feature type="transmembrane region" description="Helical" evidence="1">
    <location>
        <begin position="922"/>
        <end position="944"/>
    </location>
</feature>
<organism evidence="2 3">
    <name type="scientific">Maricaulis virginensis</name>
    <dbReference type="NCBI Taxonomy" id="144022"/>
    <lineage>
        <taxon>Bacteria</taxon>
        <taxon>Pseudomonadati</taxon>
        <taxon>Pseudomonadota</taxon>
        <taxon>Alphaproteobacteria</taxon>
        <taxon>Maricaulales</taxon>
        <taxon>Maricaulaceae</taxon>
        <taxon>Maricaulis</taxon>
    </lineage>
</organism>
<reference evidence="2" key="2">
    <citation type="submission" date="2023-01" db="EMBL/GenBank/DDBJ databases">
        <authorList>
            <person name="Sun Q."/>
            <person name="Evtushenko L."/>
        </authorList>
    </citation>
    <scope>NUCLEOTIDE SEQUENCE</scope>
    <source>
        <strain evidence="2">VKM B-1513</strain>
    </source>
</reference>
<dbReference type="EMBL" id="BSFE01000003">
    <property type="protein sequence ID" value="GLK51872.1"/>
    <property type="molecule type" value="Genomic_DNA"/>
</dbReference>
<feature type="transmembrane region" description="Helical" evidence="1">
    <location>
        <begin position="1015"/>
        <end position="1040"/>
    </location>
</feature>
<feature type="transmembrane region" description="Helical" evidence="1">
    <location>
        <begin position="975"/>
        <end position="995"/>
    </location>
</feature>
<evidence type="ECO:0000256" key="1">
    <source>
        <dbReference type="SAM" id="Phobius"/>
    </source>
</evidence>
<evidence type="ECO:0000313" key="3">
    <source>
        <dbReference type="Proteomes" id="UP001143486"/>
    </source>
</evidence>
<accession>A0A9W6IKA7</accession>
<sequence length="1078" mass="117915">MTGVVDFAINRARMVLAIFVCALAAGFLSFVSLPREADPDIPFPFVIVVVPLDGISPEDAERLIVRPTETEMRSIEGLEELNGTASLGAGTLIAEFDVPFDADQSVLDVREAVDMARREYPEDVREPVIQEFNSALAPTIAVQVYGEAPERTLYRIARDLEDEIEALPQILQVDVQGLREEVLEIVIDPALLETYGVTYNELFNAVQSNNRLIAAGSLDSGEARFQVKVPGLFEDAGDALRLPLTRSGDTVVTLEDVATVRRTFKDADSFSRYNGAPAYTLQVVRRSGENIMDTAAAVRALTNEISETWPETVRHDFSLDLSTYVRDSLQSLTSSIMLAIVLVLILVVAALGVRSALLVGIAIPSSFLFSFLLLSIYGLTVNFMVMFAMVLAVGLLVDGAIVVVEYADRKLAEGETRKAAYAAAGKRMFWPIVSSTGTTLAAFVPFLFWNSIPGQYMAFLPLTLIFVLTSALVMALVFLPTLGSVFGRKGGVMDETSAVAHLNATEEGDPESLPGFTGAYARMISVLVKRPIFVSLAALALVVVIVMSFGARASSMRTEFFLDAEPEQLYVFIRARGNLSPAEQYELALEAEQRLEGIEGIKGYYTVAGEPPGQSPFDGTGAAPADSVARIFVEFEPFGQRPNGRLIERRIREAMTGIPGVIIEVRPFQQGPPVGKDIQVELRSDDAAALEQAARLIRSYIDAMEGTTDIEDTLPLPGVEWRLDVDREEAGRFGADVTQVGAAVQLVTTGTLVGRYRPDDADEEVDIRVRFPEGDRDISRLDDLRVNTQTGAVPISNFVTREAHQRIDSINRRDGKRVLMIRANADEGHAGNILLAELRAWIDEQVESGAIDRRVDIDYLGADEENAEAGAFFGNAMLASLFMMAVILLWQFNNFWHVVLTLQAVVLSVVGVLLGVLLTFPYISILFLGTGVVTLAGIVVNNNIVLIDTFQRLRGLGMAVDEAIVRTAAQRLRPVMLTTVTTIFGLLPMVFQINADFAHGVLSIGGPASEWWVQLSSAVVWGLGFSTLLTLVLTPVMLGAPMRLGNWRRQRARAIREFLDMWYGKRRFGIREGSGPAE</sequence>
<dbReference type="Gene3D" id="3.30.70.1440">
    <property type="entry name" value="Multidrug efflux transporter AcrB pore domain"/>
    <property type="match status" value="1"/>
</dbReference>
<dbReference type="GO" id="GO:0005886">
    <property type="term" value="C:plasma membrane"/>
    <property type="evidence" value="ECO:0007669"/>
    <property type="project" value="TreeGrafter"/>
</dbReference>
<feature type="transmembrane region" description="Helical" evidence="1">
    <location>
        <begin position="358"/>
        <end position="377"/>
    </location>
</feature>
<feature type="transmembrane region" description="Helical" evidence="1">
    <location>
        <begin position="532"/>
        <end position="551"/>
    </location>
</feature>
<dbReference type="Gene3D" id="3.30.2090.10">
    <property type="entry name" value="Multidrug efflux transporter AcrB TolC docking domain, DN and DC subdomains"/>
    <property type="match status" value="2"/>
</dbReference>
<comment type="caution">
    <text evidence="2">The sequence shown here is derived from an EMBL/GenBank/DDBJ whole genome shotgun (WGS) entry which is preliminary data.</text>
</comment>
<gene>
    <name evidence="2" type="ORF">GCM10017621_13800</name>
</gene>
<keyword evidence="1" id="KW-0812">Transmembrane</keyword>
<dbReference type="Gene3D" id="3.30.70.1430">
    <property type="entry name" value="Multidrug efflux transporter AcrB pore domain"/>
    <property type="match status" value="2"/>
</dbReference>
<feature type="transmembrane region" description="Helical" evidence="1">
    <location>
        <begin position="895"/>
        <end position="916"/>
    </location>
</feature>
<dbReference type="InterPro" id="IPR001036">
    <property type="entry name" value="Acrflvin-R"/>
</dbReference>
<dbReference type="SUPFAM" id="SSF82714">
    <property type="entry name" value="Multidrug efflux transporter AcrB TolC docking domain, DN and DC subdomains"/>
    <property type="match status" value="2"/>
</dbReference>
<feature type="transmembrane region" description="Helical" evidence="1">
    <location>
        <begin position="428"/>
        <end position="449"/>
    </location>
</feature>
<dbReference type="Pfam" id="PF00873">
    <property type="entry name" value="ACR_tran"/>
    <property type="match status" value="1"/>
</dbReference>
<dbReference type="SUPFAM" id="SSF82693">
    <property type="entry name" value="Multidrug efflux transporter AcrB pore domain, PN1, PN2, PC1 and PC2 subdomains"/>
    <property type="match status" value="2"/>
</dbReference>
<feature type="transmembrane region" description="Helical" evidence="1">
    <location>
        <begin position="383"/>
        <end position="407"/>
    </location>
</feature>
<dbReference type="GO" id="GO:0042910">
    <property type="term" value="F:xenobiotic transmembrane transporter activity"/>
    <property type="evidence" value="ECO:0007669"/>
    <property type="project" value="TreeGrafter"/>
</dbReference>
<protein>
    <submittedName>
        <fullName evidence="2">Multidrug resistance protein</fullName>
    </submittedName>
</protein>
<reference evidence="2" key="1">
    <citation type="journal article" date="2014" name="Int. J. Syst. Evol. Microbiol.">
        <title>Complete genome sequence of Corynebacterium casei LMG S-19264T (=DSM 44701T), isolated from a smear-ripened cheese.</title>
        <authorList>
            <consortium name="US DOE Joint Genome Institute (JGI-PGF)"/>
            <person name="Walter F."/>
            <person name="Albersmeier A."/>
            <person name="Kalinowski J."/>
            <person name="Ruckert C."/>
        </authorList>
    </citation>
    <scope>NUCLEOTIDE SEQUENCE</scope>
    <source>
        <strain evidence="2">VKM B-1513</strain>
    </source>
</reference>
<dbReference type="PANTHER" id="PTHR32063">
    <property type="match status" value="1"/>
</dbReference>
<dbReference type="Proteomes" id="UP001143486">
    <property type="component" value="Unassembled WGS sequence"/>
</dbReference>
<keyword evidence="1" id="KW-0472">Membrane</keyword>
<dbReference type="PRINTS" id="PR00702">
    <property type="entry name" value="ACRIFLAVINRP"/>
</dbReference>
<dbReference type="Gene3D" id="1.20.1640.10">
    <property type="entry name" value="Multidrug efflux transporter AcrB transmembrane domain"/>
    <property type="match status" value="2"/>
</dbReference>
<feature type="transmembrane region" description="Helical" evidence="1">
    <location>
        <begin position="332"/>
        <end position="351"/>
    </location>
</feature>
<evidence type="ECO:0000313" key="2">
    <source>
        <dbReference type="EMBL" id="GLK51872.1"/>
    </source>
</evidence>
<keyword evidence="3" id="KW-1185">Reference proteome</keyword>